<dbReference type="InterPro" id="IPR003006">
    <property type="entry name" value="Ig/MHC_CS"/>
</dbReference>
<dbReference type="Pfam" id="PF07654">
    <property type="entry name" value="C1-set"/>
    <property type="match status" value="3"/>
</dbReference>
<keyword evidence="1" id="KW-0393">Immunoglobulin domain</keyword>
<evidence type="ECO:0000259" key="2">
    <source>
        <dbReference type="PROSITE" id="PS50835"/>
    </source>
</evidence>
<dbReference type="FunFam" id="2.60.40.10:FF:000463">
    <property type="entry name" value="Immunoglobulin heavy constant gamma 1"/>
    <property type="match status" value="1"/>
</dbReference>
<evidence type="ECO:0000313" key="4">
    <source>
        <dbReference type="Proteomes" id="UP000694393"/>
    </source>
</evidence>
<evidence type="ECO:0000313" key="3">
    <source>
        <dbReference type="Ensembl" id="ENSPCEP00000012354.1"/>
    </source>
</evidence>
<feature type="domain" description="Ig-like" evidence="2">
    <location>
        <begin position="100"/>
        <end position="177"/>
    </location>
</feature>
<protein>
    <recommendedName>
        <fullName evidence="2">Ig-like domain-containing protein</fullName>
    </recommendedName>
</protein>
<dbReference type="SUPFAM" id="SSF48726">
    <property type="entry name" value="Immunoglobulin"/>
    <property type="match status" value="3"/>
</dbReference>
<dbReference type="AlphaFoldDB" id="A0A8C8VJD0"/>
<accession>A0A8C8VJD0</accession>
<dbReference type="InterPro" id="IPR003597">
    <property type="entry name" value="Ig_C1-set"/>
</dbReference>
<dbReference type="Ensembl" id="ENSPCET00000012790.1">
    <property type="protein sequence ID" value="ENSPCEP00000012354.1"/>
    <property type="gene ID" value="ENSPCEG00000009828.1"/>
</dbReference>
<dbReference type="FunFam" id="2.60.40.10:FF:000998">
    <property type="entry name" value="Immunoglobulin heavy constant epsilon"/>
    <property type="match status" value="1"/>
</dbReference>
<dbReference type="InterPro" id="IPR013783">
    <property type="entry name" value="Ig-like_fold"/>
</dbReference>
<reference evidence="3" key="2">
    <citation type="submission" date="2025-09" db="UniProtKB">
        <authorList>
            <consortium name="Ensembl"/>
        </authorList>
    </citation>
    <scope>IDENTIFICATION</scope>
</reference>
<feature type="domain" description="Ig-like" evidence="2">
    <location>
        <begin position="1"/>
        <end position="70"/>
    </location>
</feature>
<dbReference type="CDD" id="cd05768">
    <property type="entry name" value="IgC1_CH3_IgAGD_CH4_IgAEM"/>
    <property type="match status" value="1"/>
</dbReference>
<dbReference type="PROSITE" id="PS00290">
    <property type="entry name" value="IG_MHC"/>
    <property type="match status" value="2"/>
</dbReference>
<dbReference type="Gene3D" id="2.60.40.10">
    <property type="entry name" value="Immunoglobulins"/>
    <property type="match status" value="3"/>
</dbReference>
<proteinExistence type="predicted"/>
<sequence length="287" mass="32360">MAFTVTWLVDGQKGQIDGVTEPAKKISRNNTFSTKSMAKITQDEWLEGKTYTCQVSHPGSGSEVQDHARSCRETSSSCCIQVFLVPPSPAALYVDRKPKITCFVVNMHDDKDLQVVWSQQKPGFLNPEPLDLKEEFNDTYTASISLPISTHDWEEGETFTCKVMRSDLPAPIIKTISKNPVIYLLHPHPEELTSSGDTISLTCLVRGFFPKDITTQWQKNHRLDKNLKYITAPPMEEGDGDSNYFLYSKLKVNKDSWNRGDTYTCMVIHEALSTKMIQKTVSKVSGK</sequence>
<organism evidence="3 4">
    <name type="scientific">Pelusios castaneus</name>
    <name type="common">West African mud turtle</name>
    <dbReference type="NCBI Taxonomy" id="367368"/>
    <lineage>
        <taxon>Eukaryota</taxon>
        <taxon>Metazoa</taxon>
        <taxon>Chordata</taxon>
        <taxon>Craniata</taxon>
        <taxon>Vertebrata</taxon>
        <taxon>Euteleostomi</taxon>
        <taxon>Archelosauria</taxon>
        <taxon>Testudinata</taxon>
        <taxon>Testudines</taxon>
        <taxon>Pleurodira</taxon>
        <taxon>Pelomedusidae</taxon>
        <taxon>Pelusios</taxon>
    </lineage>
</organism>
<dbReference type="InterPro" id="IPR036179">
    <property type="entry name" value="Ig-like_dom_sf"/>
</dbReference>
<dbReference type="InterPro" id="IPR050380">
    <property type="entry name" value="Immune_Resp_Modulators"/>
</dbReference>
<dbReference type="SMART" id="SM00407">
    <property type="entry name" value="IGc1"/>
    <property type="match status" value="3"/>
</dbReference>
<dbReference type="Proteomes" id="UP000694393">
    <property type="component" value="Unplaced"/>
</dbReference>
<name>A0A8C8VJD0_9SAUR</name>
<evidence type="ECO:0000256" key="1">
    <source>
        <dbReference type="ARBA" id="ARBA00023319"/>
    </source>
</evidence>
<feature type="domain" description="Ig-like" evidence="2">
    <location>
        <begin position="180"/>
        <end position="282"/>
    </location>
</feature>
<dbReference type="PROSITE" id="PS50835">
    <property type="entry name" value="IG_LIKE"/>
    <property type="match status" value="3"/>
</dbReference>
<dbReference type="PANTHER" id="PTHR23411">
    <property type="entry name" value="TAPASIN"/>
    <property type="match status" value="1"/>
</dbReference>
<dbReference type="InterPro" id="IPR007110">
    <property type="entry name" value="Ig-like_dom"/>
</dbReference>
<keyword evidence="4" id="KW-1185">Reference proteome</keyword>
<reference evidence="3" key="1">
    <citation type="submission" date="2025-08" db="UniProtKB">
        <authorList>
            <consortium name="Ensembl"/>
        </authorList>
    </citation>
    <scope>IDENTIFICATION</scope>
</reference>